<comment type="caution">
    <text evidence="1">The sequence shown here is derived from an EMBL/GenBank/DDBJ whole genome shotgun (WGS) entry which is preliminary data.</text>
</comment>
<protein>
    <submittedName>
        <fullName evidence="1">Putative O-methyltransferase YrrM</fullName>
    </submittedName>
</protein>
<dbReference type="EMBL" id="JACHJP010000004">
    <property type="protein sequence ID" value="MBB4916935.1"/>
    <property type="molecule type" value="Genomic_DNA"/>
</dbReference>
<dbReference type="Gene3D" id="3.40.50.150">
    <property type="entry name" value="Vaccinia Virus protein VP39"/>
    <property type="match status" value="1"/>
</dbReference>
<gene>
    <name evidence="1" type="ORF">FHS44_004043</name>
</gene>
<keyword evidence="1" id="KW-0489">Methyltransferase</keyword>
<organism evidence="1 2">
    <name type="scientific">Streptosporangium saharense</name>
    <dbReference type="NCBI Taxonomy" id="1706840"/>
    <lineage>
        <taxon>Bacteria</taxon>
        <taxon>Bacillati</taxon>
        <taxon>Actinomycetota</taxon>
        <taxon>Actinomycetes</taxon>
        <taxon>Streptosporangiales</taxon>
        <taxon>Streptosporangiaceae</taxon>
        <taxon>Streptosporangium</taxon>
    </lineage>
</organism>
<dbReference type="Proteomes" id="UP000552644">
    <property type="component" value="Unassembled WGS sequence"/>
</dbReference>
<sequence>MAQDGTESYRGLDLPPLVARAVELADRQGFPFSCRPEQGRLLRVLAGGASSVAETGTGYGVGLAWLATGAPPGATILSVERDLDRVRAVRELFADVPGVTVVHGDWEAIHDRAPYDLVVLDGGGAGKGGAAADPARLLTPGGTLVVDDFTPARRWPILHEGEPDLARLHWLDHPLLDAVELRLAADLAAVVAVRTLNHRPPATTITDSAGP</sequence>
<name>A0A7W7VP61_9ACTN</name>
<dbReference type="PANTHER" id="PTHR43167:SF1">
    <property type="entry name" value="PUTATIVE (AFU_ORTHOLOGUE AFUA_6G01830)-RELATED"/>
    <property type="match status" value="1"/>
</dbReference>
<reference evidence="1 2" key="1">
    <citation type="submission" date="2020-08" db="EMBL/GenBank/DDBJ databases">
        <title>Genomic Encyclopedia of Type Strains, Phase III (KMG-III): the genomes of soil and plant-associated and newly described type strains.</title>
        <authorList>
            <person name="Whitman W."/>
        </authorList>
    </citation>
    <scope>NUCLEOTIDE SEQUENCE [LARGE SCALE GENOMIC DNA]</scope>
    <source>
        <strain evidence="1 2">CECT 8840</strain>
    </source>
</reference>
<evidence type="ECO:0000313" key="1">
    <source>
        <dbReference type="EMBL" id="MBB4916935.1"/>
    </source>
</evidence>
<dbReference type="SUPFAM" id="SSF53335">
    <property type="entry name" value="S-adenosyl-L-methionine-dependent methyltransferases"/>
    <property type="match status" value="1"/>
</dbReference>
<dbReference type="AlphaFoldDB" id="A0A7W7VP61"/>
<evidence type="ECO:0000313" key="2">
    <source>
        <dbReference type="Proteomes" id="UP000552644"/>
    </source>
</evidence>
<dbReference type="GO" id="GO:0032259">
    <property type="term" value="P:methylation"/>
    <property type="evidence" value="ECO:0007669"/>
    <property type="project" value="UniProtKB-KW"/>
</dbReference>
<dbReference type="PANTHER" id="PTHR43167">
    <property type="entry name" value="PUTATIVE (AFU_ORTHOLOGUE AFUA_6G01830)-RELATED"/>
    <property type="match status" value="1"/>
</dbReference>
<accession>A0A7W7VP61</accession>
<dbReference type="InterPro" id="IPR029063">
    <property type="entry name" value="SAM-dependent_MTases_sf"/>
</dbReference>
<dbReference type="RefSeq" id="WP_184716806.1">
    <property type="nucleotide sequence ID" value="NZ_JACHJP010000004.1"/>
</dbReference>
<keyword evidence="1" id="KW-0808">Transferase</keyword>
<keyword evidence="2" id="KW-1185">Reference proteome</keyword>
<dbReference type="CDD" id="cd02440">
    <property type="entry name" value="AdoMet_MTases"/>
    <property type="match status" value="1"/>
</dbReference>
<dbReference type="GO" id="GO:0008168">
    <property type="term" value="F:methyltransferase activity"/>
    <property type="evidence" value="ECO:0007669"/>
    <property type="project" value="UniProtKB-KW"/>
</dbReference>
<proteinExistence type="predicted"/>